<feature type="transmembrane region" description="Helical" evidence="5">
    <location>
        <begin position="258"/>
        <end position="278"/>
    </location>
</feature>
<evidence type="ECO:0000256" key="2">
    <source>
        <dbReference type="ARBA" id="ARBA00022692"/>
    </source>
</evidence>
<keyword evidence="8" id="KW-1185">Reference proteome</keyword>
<accession>A0A1I3QRK3</accession>
<comment type="catalytic activity">
    <reaction evidence="5">
        <text>a quinone + NADH + 5 H(+)(in) = a quinol + NAD(+) + 4 H(+)(out)</text>
        <dbReference type="Rhea" id="RHEA:57888"/>
        <dbReference type="ChEBI" id="CHEBI:15378"/>
        <dbReference type="ChEBI" id="CHEBI:24646"/>
        <dbReference type="ChEBI" id="CHEBI:57540"/>
        <dbReference type="ChEBI" id="CHEBI:57945"/>
        <dbReference type="ChEBI" id="CHEBI:132124"/>
    </reaction>
</comment>
<comment type="function">
    <text evidence="5">NDH-1 shuttles electrons from NADH, via FMN and iron-sulfur (Fe-S) centers, to quinones in the respiratory chain. The immediate electron acceptor for the enzyme in this species is believed to be ubiquinone. Couples the redox reaction to proton translocation (for every two electrons transferred, four hydrogen ions are translocated across the cytoplasmic membrane), and thus conserves the redox energy in a proton gradient. This subunit may bind ubiquinone.</text>
</comment>
<comment type="subunit">
    <text evidence="5">NDH-1 is composed of 14 different subunits. Subunits NuoA, H, J, K, L, M, N constitute the membrane sector of the complex.</text>
</comment>
<name>A0A1I3QRK3_9PLAN</name>
<feature type="transmembrane region" description="Helical" evidence="5">
    <location>
        <begin position="12"/>
        <end position="36"/>
    </location>
</feature>
<feature type="transmembrane region" description="Helical" evidence="5">
    <location>
        <begin position="290"/>
        <end position="313"/>
    </location>
</feature>
<keyword evidence="5 6" id="KW-0520">NAD</keyword>
<dbReference type="NCBIfam" id="NF004741">
    <property type="entry name" value="PRK06076.1-2"/>
    <property type="match status" value="1"/>
</dbReference>
<evidence type="ECO:0000256" key="3">
    <source>
        <dbReference type="ARBA" id="ARBA00022989"/>
    </source>
</evidence>
<dbReference type="STRING" id="1576369.SAMN05421753_11917"/>
<feature type="transmembrane region" description="Helical" evidence="5">
    <location>
        <begin position="170"/>
        <end position="191"/>
    </location>
</feature>
<feature type="transmembrane region" description="Helical" evidence="5">
    <location>
        <begin position="203"/>
        <end position="221"/>
    </location>
</feature>
<feature type="transmembrane region" description="Helical" evidence="5">
    <location>
        <begin position="325"/>
        <end position="344"/>
    </location>
</feature>
<organism evidence="7 8">
    <name type="scientific">Planctomicrobium piriforme</name>
    <dbReference type="NCBI Taxonomy" id="1576369"/>
    <lineage>
        <taxon>Bacteria</taxon>
        <taxon>Pseudomonadati</taxon>
        <taxon>Planctomycetota</taxon>
        <taxon>Planctomycetia</taxon>
        <taxon>Planctomycetales</taxon>
        <taxon>Planctomycetaceae</taxon>
        <taxon>Planctomicrobium</taxon>
    </lineage>
</organism>
<dbReference type="GO" id="GO:0016655">
    <property type="term" value="F:oxidoreductase activity, acting on NAD(P)H, quinone or similar compound as acceptor"/>
    <property type="evidence" value="ECO:0007669"/>
    <property type="project" value="UniProtKB-UniRule"/>
</dbReference>
<dbReference type="GO" id="GO:0009060">
    <property type="term" value="P:aerobic respiration"/>
    <property type="evidence" value="ECO:0007669"/>
    <property type="project" value="TreeGrafter"/>
</dbReference>
<keyword evidence="5" id="KW-1278">Translocase</keyword>
<feature type="transmembrane region" description="Helical" evidence="5">
    <location>
        <begin position="84"/>
        <end position="106"/>
    </location>
</feature>
<feature type="transmembrane region" description="Helical" evidence="5">
    <location>
        <begin position="356"/>
        <end position="375"/>
    </location>
</feature>
<dbReference type="PANTHER" id="PTHR11432:SF3">
    <property type="entry name" value="NADH-UBIQUINONE OXIDOREDUCTASE CHAIN 1"/>
    <property type="match status" value="1"/>
</dbReference>
<keyword evidence="5" id="KW-1003">Cell membrane</keyword>
<evidence type="ECO:0000313" key="7">
    <source>
        <dbReference type="EMBL" id="SFJ36515.1"/>
    </source>
</evidence>
<dbReference type="GO" id="GO:0003954">
    <property type="term" value="F:NADH dehydrogenase activity"/>
    <property type="evidence" value="ECO:0007669"/>
    <property type="project" value="TreeGrafter"/>
</dbReference>
<dbReference type="Pfam" id="PF00146">
    <property type="entry name" value="NADHdh"/>
    <property type="match status" value="1"/>
</dbReference>
<dbReference type="Proteomes" id="UP000199518">
    <property type="component" value="Unassembled WGS sequence"/>
</dbReference>
<dbReference type="EC" id="7.1.1.-" evidence="5"/>
<dbReference type="HAMAP" id="MF_01350">
    <property type="entry name" value="NDH1_NuoH"/>
    <property type="match status" value="1"/>
</dbReference>
<dbReference type="GO" id="GO:0005886">
    <property type="term" value="C:plasma membrane"/>
    <property type="evidence" value="ECO:0007669"/>
    <property type="project" value="UniProtKB-SubCell"/>
</dbReference>
<dbReference type="PANTHER" id="PTHR11432">
    <property type="entry name" value="NADH DEHYDROGENASE SUBUNIT 1"/>
    <property type="match status" value="1"/>
</dbReference>
<keyword evidence="2 5" id="KW-0812">Transmembrane</keyword>
<feature type="transmembrane region" description="Helical" evidence="5">
    <location>
        <begin position="126"/>
        <end position="149"/>
    </location>
</feature>
<dbReference type="OrthoDB" id="9803734at2"/>
<dbReference type="InterPro" id="IPR001694">
    <property type="entry name" value="NADH_UbQ_OxRdtase_su1/FPO"/>
</dbReference>
<gene>
    <name evidence="5" type="primary">nuoH</name>
    <name evidence="7" type="ORF">SAMN05421753_11917</name>
</gene>
<evidence type="ECO:0000256" key="5">
    <source>
        <dbReference type="HAMAP-Rule" id="MF_01350"/>
    </source>
</evidence>
<dbReference type="RefSeq" id="WP_092055121.1">
    <property type="nucleotide sequence ID" value="NZ_FOQD01000019.1"/>
</dbReference>
<dbReference type="PROSITE" id="PS00668">
    <property type="entry name" value="COMPLEX1_ND1_2"/>
    <property type="match status" value="1"/>
</dbReference>
<evidence type="ECO:0000256" key="4">
    <source>
        <dbReference type="ARBA" id="ARBA00023136"/>
    </source>
</evidence>
<evidence type="ECO:0000256" key="6">
    <source>
        <dbReference type="RuleBase" id="RU000471"/>
    </source>
</evidence>
<dbReference type="GO" id="GO:0048038">
    <property type="term" value="F:quinone binding"/>
    <property type="evidence" value="ECO:0007669"/>
    <property type="project" value="UniProtKB-KW"/>
</dbReference>
<comment type="subcellular location">
    <subcellularLocation>
        <location evidence="5 6">Cell membrane</location>
        <topology evidence="5 6">Multi-pass membrane protein</topology>
    </subcellularLocation>
    <subcellularLocation>
        <location evidence="1">Membrane</location>
        <topology evidence="1">Multi-pass membrane protein</topology>
    </subcellularLocation>
</comment>
<dbReference type="AlphaFoldDB" id="A0A1I3QRK3"/>
<evidence type="ECO:0000256" key="1">
    <source>
        <dbReference type="ARBA" id="ARBA00004141"/>
    </source>
</evidence>
<keyword evidence="5" id="KW-0830">Ubiquinone</keyword>
<dbReference type="EMBL" id="FOQD01000019">
    <property type="protein sequence ID" value="SFJ36515.1"/>
    <property type="molecule type" value="Genomic_DNA"/>
</dbReference>
<proteinExistence type="inferred from homology"/>
<evidence type="ECO:0000313" key="8">
    <source>
        <dbReference type="Proteomes" id="UP000199518"/>
    </source>
</evidence>
<reference evidence="8" key="1">
    <citation type="submission" date="2016-10" db="EMBL/GenBank/DDBJ databases">
        <authorList>
            <person name="Varghese N."/>
            <person name="Submissions S."/>
        </authorList>
    </citation>
    <scope>NUCLEOTIDE SEQUENCE [LARGE SCALE GENOMIC DNA]</scope>
    <source>
        <strain evidence="8">DSM 26348</strain>
    </source>
</reference>
<protein>
    <recommendedName>
        <fullName evidence="5">NADH-quinone oxidoreductase subunit H</fullName>
        <ecNumber evidence="5">7.1.1.-</ecNumber>
    </recommendedName>
    <alternativeName>
        <fullName evidence="5">NADH dehydrogenase I subunit H</fullName>
    </alternativeName>
    <alternativeName>
        <fullName evidence="5">NDH-1 subunit H</fullName>
    </alternativeName>
</protein>
<sequence>MAFITDTLTKYWEVIVTVITIAIVLNVILVACSYLIWVERKLSAWMQDRVGPNRVGIFGLLQPIADGLKFLFKEEVIPSHVDKVLFVLAPCITLFTTMLAFAVVPFGPVNEAPEFMRFIIAPNIDIGLVFIFAISSLAVYGVILGGWASNNKYSALGSLRASAQVVSYEIPLGMSVLGIALLGGTLSLEQIQAHQATAGFTGWYFWTQPLACLIFFTSALAESNRLPFDLSECEQELVGGFHTEYSALKFGLFFLGEYTHVITISFLTAILFFGGWQFPWIAEADSVYPLASLVKMLVLLGKVLFIIVIIMMIRWTIPRFRFDQLMGLTWKVFIPLALMNVVMVMTVKQFNWSDRWLFPLSLALFAGAGVISVSAKQRELQNRVQAPQKSLAAHGHETAAAH</sequence>
<keyword evidence="5" id="KW-0874">Quinone</keyword>
<comment type="similarity">
    <text evidence="5 6">Belongs to the complex I subunit 1 family.</text>
</comment>
<dbReference type="InterPro" id="IPR018086">
    <property type="entry name" value="NADH_UbQ_OxRdtase_su1_CS"/>
</dbReference>
<keyword evidence="4 5" id="KW-0472">Membrane</keyword>
<keyword evidence="3 5" id="KW-1133">Transmembrane helix</keyword>